<gene>
    <name evidence="2" type="ORF">CLO192961_LOCUS429800</name>
</gene>
<evidence type="ECO:0000259" key="1">
    <source>
        <dbReference type="Pfam" id="PF20150"/>
    </source>
</evidence>
<proteinExistence type="predicted"/>
<dbReference type="EMBL" id="CABFNS010000923">
    <property type="protein sequence ID" value="VUC35910.1"/>
    <property type="molecule type" value="Genomic_DNA"/>
</dbReference>
<name>A0ABY6V0E4_BIOOC</name>
<evidence type="ECO:0000313" key="3">
    <source>
        <dbReference type="Proteomes" id="UP000766486"/>
    </source>
</evidence>
<evidence type="ECO:0000313" key="2">
    <source>
        <dbReference type="EMBL" id="VUC35910.1"/>
    </source>
</evidence>
<comment type="caution">
    <text evidence="2">The sequence shown here is derived from an EMBL/GenBank/DDBJ whole genome shotgun (WGS) entry which is preliminary data.</text>
</comment>
<keyword evidence="3" id="KW-1185">Reference proteome</keyword>
<sequence>MSTIGEDTDGQLPPVFAGFSTLPMEIRVIIWSLAMPHVPKGRTIEVAVCHDLQSVKHSCHLETGKFCGSYSSCVAYLDGHPFSEVDIITDGYFALDPDFPLVDLGGSAVEDQLQALSLLCRESRDTVCKQYSQTIRVHREMWRAGVRTRTVRYDPGSDVLIIQNINHLNSSHGDQQTTGMPVHEATSAEATTAFPKHTPASATFRQTLSTFQNVAFRYASLDVLSDALEPGQVDSEVVPIANDDIVRLMTFMSSMKSCYLWLDSTCWPEVQMSGLSRVEDLAIFSDMLSFEQLIISEDADQILQLYKHRVERVRAHTGESAESWYPNPQDLDHMGCYVPNSWLEFID</sequence>
<dbReference type="Proteomes" id="UP000766486">
    <property type="component" value="Unassembled WGS sequence"/>
</dbReference>
<dbReference type="InterPro" id="IPR045518">
    <property type="entry name" value="2EXR"/>
</dbReference>
<feature type="domain" description="2EXR" evidence="1">
    <location>
        <begin position="16"/>
        <end position="160"/>
    </location>
</feature>
<reference evidence="2 3" key="1">
    <citation type="submission" date="2019-06" db="EMBL/GenBank/DDBJ databases">
        <authorList>
            <person name="Broberg M."/>
        </authorList>
    </citation>
    <scope>NUCLEOTIDE SEQUENCE [LARGE SCALE GENOMIC DNA]</scope>
</reference>
<protein>
    <recommendedName>
        <fullName evidence="1">2EXR domain-containing protein</fullName>
    </recommendedName>
</protein>
<dbReference type="Pfam" id="PF20150">
    <property type="entry name" value="2EXR"/>
    <property type="match status" value="1"/>
</dbReference>
<accession>A0ABY6V0E4</accession>
<organism evidence="2 3">
    <name type="scientific">Bionectria ochroleuca</name>
    <name type="common">Gliocladium roseum</name>
    <dbReference type="NCBI Taxonomy" id="29856"/>
    <lineage>
        <taxon>Eukaryota</taxon>
        <taxon>Fungi</taxon>
        <taxon>Dikarya</taxon>
        <taxon>Ascomycota</taxon>
        <taxon>Pezizomycotina</taxon>
        <taxon>Sordariomycetes</taxon>
        <taxon>Hypocreomycetidae</taxon>
        <taxon>Hypocreales</taxon>
        <taxon>Bionectriaceae</taxon>
        <taxon>Clonostachys</taxon>
    </lineage>
</organism>